<evidence type="ECO:0000313" key="3">
    <source>
        <dbReference type="Proteomes" id="UP000187941"/>
    </source>
</evidence>
<dbReference type="InterPro" id="IPR043519">
    <property type="entry name" value="NT_sf"/>
</dbReference>
<dbReference type="OrthoDB" id="1321649at2"/>
<keyword evidence="3" id="KW-1185">Reference proteome</keyword>
<reference evidence="2 3" key="1">
    <citation type="submission" date="2016-01" db="EMBL/GenBank/DDBJ databases">
        <authorList>
            <person name="Oliw E.H."/>
        </authorList>
    </citation>
    <scope>NUCLEOTIDE SEQUENCE [LARGE SCALE GENOMIC DNA]</scope>
    <source>
        <strain evidence="2 3">DY10</strain>
    </source>
</reference>
<gene>
    <name evidence="2" type="ORF">AWR27_09800</name>
</gene>
<dbReference type="EMBL" id="CP014263">
    <property type="protein sequence ID" value="AQG79592.1"/>
    <property type="molecule type" value="Genomic_DNA"/>
</dbReference>
<organism evidence="2 3">
    <name type="scientific">Spirosoma montaniterrae</name>
    <dbReference type="NCBI Taxonomy" id="1178516"/>
    <lineage>
        <taxon>Bacteria</taxon>
        <taxon>Pseudomonadati</taxon>
        <taxon>Bacteroidota</taxon>
        <taxon>Cytophagia</taxon>
        <taxon>Cytophagales</taxon>
        <taxon>Cytophagaceae</taxon>
        <taxon>Spirosoma</taxon>
    </lineage>
</organism>
<dbReference type="Gene3D" id="3.30.460.10">
    <property type="entry name" value="Beta Polymerase, domain 2"/>
    <property type="match status" value="1"/>
</dbReference>
<accession>A0A1P9WW30</accession>
<feature type="domain" description="Polymerase nucleotidyl transferase" evidence="1">
    <location>
        <begin position="12"/>
        <end position="85"/>
    </location>
</feature>
<evidence type="ECO:0000259" key="1">
    <source>
        <dbReference type="Pfam" id="PF01909"/>
    </source>
</evidence>
<dbReference type="CDD" id="cd05403">
    <property type="entry name" value="NT_KNTase_like"/>
    <property type="match status" value="1"/>
</dbReference>
<evidence type="ECO:0000313" key="2">
    <source>
        <dbReference type="EMBL" id="AQG79592.1"/>
    </source>
</evidence>
<sequence length="107" mass="12232">MDNRTKNIANDFKQAMQKLYGHRLDCVVLFGSYARGEATPDSDIDFMLVLNDEQISRIEEINRFVETQSELSLKHNVTVSVLPVTRTKYSQSPLPVYHFARLEGIAV</sequence>
<dbReference type="KEGG" id="smon:AWR27_09800"/>
<dbReference type="PANTHER" id="PTHR33933:SF1">
    <property type="entry name" value="PROTEIN ADENYLYLTRANSFERASE MNTA-RELATED"/>
    <property type="match status" value="1"/>
</dbReference>
<dbReference type="PANTHER" id="PTHR33933">
    <property type="entry name" value="NUCLEOTIDYLTRANSFERASE"/>
    <property type="match status" value="1"/>
</dbReference>
<dbReference type="Proteomes" id="UP000187941">
    <property type="component" value="Chromosome"/>
</dbReference>
<dbReference type="InterPro" id="IPR002934">
    <property type="entry name" value="Polymerase_NTP_transf_dom"/>
</dbReference>
<name>A0A1P9WW30_9BACT</name>
<dbReference type="Pfam" id="PF01909">
    <property type="entry name" value="NTP_transf_2"/>
    <property type="match status" value="1"/>
</dbReference>
<dbReference type="AlphaFoldDB" id="A0A1P9WW30"/>
<dbReference type="STRING" id="1178516.AWR27_09800"/>
<dbReference type="InterPro" id="IPR052548">
    <property type="entry name" value="Type_VII_TA_antitoxin"/>
</dbReference>
<protein>
    <recommendedName>
        <fullName evidence="1">Polymerase nucleotidyl transferase domain-containing protein</fullName>
    </recommendedName>
</protein>
<proteinExistence type="predicted"/>
<dbReference type="SUPFAM" id="SSF81301">
    <property type="entry name" value="Nucleotidyltransferase"/>
    <property type="match status" value="1"/>
</dbReference>
<dbReference type="GO" id="GO:0016779">
    <property type="term" value="F:nucleotidyltransferase activity"/>
    <property type="evidence" value="ECO:0007669"/>
    <property type="project" value="InterPro"/>
</dbReference>